<protein>
    <submittedName>
        <fullName evidence="2">Uncharacterized protein</fullName>
    </submittedName>
</protein>
<dbReference type="PROSITE" id="PS50231">
    <property type="entry name" value="RICIN_B_LECTIN"/>
    <property type="match status" value="1"/>
</dbReference>
<dbReference type="AlphaFoldDB" id="K0SUV2"/>
<evidence type="ECO:0000256" key="1">
    <source>
        <dbReference type="SAM" id="SignalP"/>
    </source>
</evidence>
<gene>
    <name evidence="2" type="ORF">THAOC_08491</name>
</gene>
<dbReference type="EMBL" id="AGNL01008947">
    <property type="protein sequence ID" value="EJK70173.1"/>
    <property type="molecule type" value="Genomic_DNA"/>
</dbReference>
<evidence type="ECO:0000313" key="3">
    <source>
        <dbReference type="Proteomes" id="UP000266841"/>
    </source>
</evidence>
<name>K0SUV2_THAOC</name>
<feature type="signal peptide" evidence="1">
    <location>
        <begin position="1"/>
        <end position="19"/>
    </location>
</feature>
<sequence length="216" mass="23814">MKVGPAILLAAGVVVSAEAQKQSSSKSLEGMTTEDLRRSTNEFVVANADKIKPIARQRLLRHASKRRERNKGKYDDDEYDDDDWHGGAKWYGGFEDKWGDDWNGHGRSKSGKYSGKGGKSGGDDWYGDDDWHGGNDDLFYMLPSGCGNMCASSRTNGDKELEDSIEICQSGAVDQRWMVRSDDSYVMIESYAHPGKCIATDYTEGDTRSGTSQAGN</sequence>
<accession>K0SUV2</accession>
<reference evidence="2 3" key="1">
    <citation type="journal article" date="2012" name="Genome Biol.">
        <title>Genome and low-iron response of an oceanic diatom adapted to chronic iron limitation.</title>
        <authorList>
            <person name="Lommer M."/>
            <person name="Specht M."/>
            <person name="Roy A.S."/>
            <person name="Kraemer L."/>
            <person name="Andreson R."/>
            <person name="Gutowska M.A."/>
            <person name="Wolf J."/>
            <person name="Bergner S.V."/>
            <person name="Schilhabel M.B."/>
            <person name="Klostermeier U.C."/>
            <person name="Beiko R.G."/>
            <person name="Rosenstiel P."/>
            <person name="Hippler M."/>
            <person name="Laroche J."/>
        </authorList>
    </citation>
    <scope>NUCLEOTIDE SEQUENCE [LARGE SCALE GENOMIC DNA]</scope>
    <source>
        <strain evidence="2 3">CCMP1005</strain>
    </source>
</reference>
<dbReference type="Proteomes" id="UP000266841">
    <property type="component" value="Unassembled WGS sequence"/>
</dbReference>
<feature type="chain" id="PRO_5003837470" evidence="1">
    <location>
        <begin position="20"/>
        <end position="216"/>
    </location>
</feature>
<proteinExistence type="predicted"/>
<keyword evidence="3" id="KW-1185">Reference proteome</keyword>
<evidence type="ECO:0000313" key="2">
    <source>
        <dbReference type="EMBL" id="EJK70173.1"/>
    </source>
</evidence>
<organism evidence="2 3">
    <name type="scientific">Thalassiosira oceanica</name>
    <name type="common">Marine diatom</name>
    <dbReference type="NCBI Taxonomy" id="159749"/>
    <lineage>
        <taxon>Eukaryota</taxon>
        <taxon>Sar</taxon>
        <taxon>Stramenopiles</taxon>
        <taxon>Ochrophyta</taxon>
        <taxon>Bacillariophyta</taxon>
        <taxon>Coscinodiscophyceae</taxon>
        <taxon>Thalassiosirophycidae</taxon>
        <taxon>Thalassiosirales</taxon>
        <taxon>Thalassiosiraceae</taxon>
        <taxon>Thalassiosira</taxon>
    </lineage>
</organism>
<keyword evidence="1" id="KW-0732">Signal</keyword>
<comment type="caution">
    <text evidence="2">The sequence shown here is derived from an EMBL/GenBank/DDBJ whole genome shotgun (WGS) entry which is preliminary data.</text>
</comment>